<feature type="compositionally biased region" description="Polar residues" evidence="2">
    <location>
        <begin position="132"/>
        <end position="149"/>
    </location>
</feature>
<evidence type="ECO:0000256" key="2">
    <source>
        <dbReference type="SAM" id="MobiDB-lite"/>
    </source>
</evidence>
<dbReference type="InterPro" id="IPR013087">
    <property type="entry name" value="Znf_C2H2_type"/>
</dbReference>
<proteinExistence type="predicted"/>
<feature type="region of interest" description="Disordered" evidence="2">
    <location>
        <begin position="132"/>
        <end position="199"/>
    </location>
</feature>
<feature type="compositionally biased region" description="Polar residues" evidence="2">
    <location>
        <begin position="186"/>
        <end position="199"/>
    </location>
</feature>
<accession>A0AAX6MM63</accession>
<evidence type="ECO:0000313" key="4">
    <source>
        <dbReference type="EMBL" id="KAK6953566.1"/>
    </source>
</evidence>
<organism evidence="4 5">
    <name type="scientific">Daldinia eschscholtzii</name>
    <dbReference type="NCBI Taxonomy" id="292717"/>
    <lineage>
        <taxon>Eukaryota</taxon>
        <taxon>Fungi</taxon>
        <taxon>Dikarya</taxon>
        <taxon>Ascomycota</taxon>
        <taxon>Pezizomycotina</taxon>
        <taxon>Sordariomycetes</taxon>
        <taxon>Xylariomycetidae</taxon>
        <taxon>Xylariales</taxon>
        <taxon>Hypoxylaceae</taxon>
        <taxon>Daldinia</taxon>
    </lineage>
</organism>
<evidence type="ECO:0000313" key="5">
    <source>
        <dbReference type="Proteomes" id="UP001369815"/>
    </source>
</evidence>
<keyword evidence="5" id="KW-1185">Reference proteome</keyword>
<dbReference type="PROSITE" id="PS50157">
    <property type="entry name" value="ZINC_FINGER_C2H2_2"/>
    <property type="match status" value="1"/>
</dbReference>
<reference evidence="4 5" key="1">
    <citation type="journal article" date="2024" name="Front Chem Biol">
        <title>Unveiling the potential of Daldinia eschscholtzii MFLUCC 19-0629 through bioactivity and bioinformatics studies for enhanced sustainable agriculture production.</title>
        <authorList>
            <person name="Brooks S."/>
            <person name="Weaver J.A."/>
            <person name="Klomchit A."/>
            <person name="Alharthi S.A."/>
            <person name="Onlamun T."/>
            <person name="Nurani R."/>
            <person name="Vong T.K."/>
            <person name="Alberti F."/>
            <person name="Greco C."/>
        </authorList>
    </citation>
    <scope>NUCLEOTIDE SEQUENCE [LARGE SCALE GENOMIC DNA]</scope>
    <source>
        <strain evidence="4">MFLUCC 19-0629</strain>
    </source>
</reference>
<feature type="region of interest" description="Disordered" evidence="2">
    <location>
        <begin position="1"/>
        <end position="32"/>
    </location>
</feature>
<keyword evidence="1" id="KW-0863">Zinc-finger</keyword>
<gene>
    <name evidence="4" type="ORF">Daesc_005871</name>
</gene>
<dbReference type="GO" id="GO:0008270">
    <property type="term" value="F:zinc ion binding"/>
    <property type="evidence" value="ECO:0007669"/>
    <property type="project" value="UniProtKB-KW"/>
</dbReference>
<name>A0AAX6MM63_9PEZI</name>
<keyword evidence="1" id="KW-0479">Metal-binding</keyword>
<evidence type="ECO:0000256" key="1">
    <source>
        <dbReference type="PROSITE-ProRule" id="PRU00042"/>
    </source>
</evidence>
<sequence>MLPSTPSHEGCCAASDSGIIPESMDNGYREQRQENLEEISSQMKRAVERVIRGFSPSIQLFIRSQERITEKPKLIDAATSSIPNITHDQRHQYQMLDKLKLSITEAVRQVLKEHPSHYSSVDPSALIKYCSPNHSTTYNRRRASSSQDQPAKRGRNGQGNRVIRREDDHDSDAEDEPTDGNGDNAGKTQTGSSEPSLSFYTINIDPADTEREHLDRVHRIYRCPRCQESYSNEKDVDQHLRQDDVCTKQDPIDYNESYDWGKGYGQKQAEELKSRWRNINDYEKWRQIYKILFPYDRNIPWPYVARSSSSYHQSEPGATSEQATHLHDLPSLVFNAIWNGVAEGVNAGVNAGVDIGVDTSDLNSNQAQPGLQDNSFTQAERLMEQFQRHEGTHILNVNDIEPADYQPYIYGPPYPSNLYPPDLLSRSTELSNLTGDSAYYTDFDLPDAFSQEQFNSTRQPLTDQGETGLECFDAFASPCGVEENG</sequence>
<dbReference type="PANTHER" id="PTHR38166">
    <property type="entry name" value="C2H2-TYPE DOMAIN-CONTAINING PROTEIN-RELATED"/>
    <property type="match status" value="1"/>
</dbReference>
<dbReference type="EMBL" id="JBANMG010000005">
    <property type="protein sequence ID" value="KAK6953566.1"/>
    <property type="molecule type" value="Genomic_DNA"/>
</dbReference>
<dbReference type="PANTHER" id="PTHR38166:SF1">
    <property type="entry name" value="C2H2-TYPE DOMAIN-CONTAINING PROTEIN"/>
    <property type="match status" value="1"/>
</dbReference>
<keyword evidence="1" id="KW-0862">Zinc</keyword>
<dbReference type="Proteomes" id="UP001369815">
    <property type="component" value="Unassembled WGS sequence"/>
</dbReference>
<feature type="compositionally biased region" description="Acidic residues" evidence="2">
    <location>
        <begin position="169"/>
        <end position="178"/>
    </location>
</feature>
<comment type="caution">
    <text evidence="4">The sequence shown here is derived from an EMBL/GenBank/DDBJ whole genome shotgun (WGS) entry which is preliminary data.</text>
</comment>
<protein>
    <recommendedName>
        <fullName evidence="3">C2H2-type domain-containing protein</fullName>
    </recommendedName>
</protein>
<dbReference type="AlphaFoldDB" id="A0AAX6MM63"/>
<evidence type="ECO:0000259" key="3">
    <source>
        <dbReference type="PROSITE" id="PS50157"/>
    </source>
</evidence>
<feature type="domain" description="C2H2-type" evidence="3">
    <location>
        <begin position="221"/>
        <end position="251"/>
    </location>
</feature>